<dbReference type="PANTHER" id="PTHR43416">
    <property type="entry name" value="DIHYDROLIPOYLLYSINE-RESIDUE SUCCINYLTRANSFERASE COMPONENT OF 2-OXOGLUTARATE DEHYDROGENASE COMPLEX, MITOCHONDRIAL-RELATED"/>
    <property type="match status" value="1"/>
</dbReference>
<evidence type="ECO:0000256" key="10">
    <source>
        <dbReference type="ARBA" id="ARBA00052761"/>
    </source>
</evidence>
<dbReference type="Pfam" id="PF00364">
    <property type="entry name" value="Biotin_lipoyl"/>
    <property type="match status" value="1"/>
</dbReference>
<dbReference type="PANTHER" id="PTHR43416:SF5">
    <property type="entry name" value="DIHYDROLIPOYLLYSINE-RESIDUE SUCCINYLTRANSFERASE COMPONENT OF 2-OXOGLUTARATE DEHYDROGENASE COMPLEX, MITOCHONDRIAL"/>
    <property type="match status" value="1"/>
</dbReference>
<dbReference type="NCBIfam" id="NF004309">
    <property type="entry name" value="PRK05704.1"/>
    <property type="match status" value="1"/>
</dbReference>
<dbReference type="Gene3D" id="3.30.559.10">
    <property type="entry name" value="Chloramphenicol acetyltransferase-like domain"/>
    <property type="match status" value="1"/>
</dbReference>
<keyword evidence="6 11" id="KW-0816">Tricarboxylic acid cycle</keyword>
<evidence type="ECO:0000256" key="9">
    <source>
        <dbReference type="ARBA" id="ARBA00023315"/>
    </source>
</evidence>
<dbReference type="InterPro" id="IPR000089">
    <property type="entry name" value="Biotin_lipoyl"/>
</dbReference>
<evidence type="ECO:0000256" key="11">
    <source>
        <dbReference type="RuleBase" id="RU361138"/>
    </source>
</evidence>
<comment type="cofactor">
    <cofactor evidence="11">
        <name>(R)-lipoate</name>
        <dbReference type="ChEBI" id="CHEBI:83088"/>
    </cofactor>
    <text evidence="11">Binds 1 lipoyl cofactor covalently.</text>
</comment>
<dbReference type="SUPFAM" id="SSF47005">
    <property type="entry name" value="Peripheral subunit-binding domain of 2-oxo acid dehydrogenase complex"/>
    <property type="match status" value="1"/>
</dbReference>
<dbReference type="GO" id="GO:0005829">
    <property type="term" value="C:cytosol"/>
    <property type="evidence" value="ECO:0007669"/>
    <property type="project" value="TreeGrafter"/>
</dbReference>
<reference evidence="15 16" key="1">
    <citation type="submission" date="2019-08" db="EMBL/GenBank/DDBJ databases">
        <authorList>
            <person name="Liang Q."/>
        </authorList>
    </citation>
    <scope>NUCLEOTIDE SEQUENCE [LARGE SCALE GENOMIC DNA]</scope>
    <source>
        <strain evidence="15 16">V1718</strain>
    </source>
</reference>
<evidence type="ECO:0000256" key="3">
    <source>
        <dbReference type="ARBA" id="ARBA00007317"/>
    </source>
</evidence>
<evidence type="ECO:0000256" key="7">
    <source>
        <dbReference type="ARBA" id="ARBA00022679"/>
    </source>
</evidence>
<sequence length="401" mass="43326">MSVTVAVPALGESVTEAIIAEWLKNVGEFIKQDEVLVELETDKITVSVPSPVSGIVKALKYEPDATVNVGDVLAEIEPAEEGSQPEAKAEAPKAEEAKSAEPKAEAPKSNGEAPHLSPAVARIVEERGIDASKVEGTGPGGRILKGDVLDHKPAQAKPTPAKAPDVGGDEPTERVKMSKLRQTVARRLVEAQQTAAMLTTFNEVDMTNVMELRKKYQDSFVKKNGFKLGFMSFFVKAAVEALKEYPAVNAEIDGDEIVFKNFYHVGVAVGGGKGLVVPVVRHADRLSFAEVESEISRLAKLAMDNRLSLEDLQGGTFTISNGGIYGSMLSTPILNPPQVGILGMHNIVERPVAINGKVEIRPIMYLALSYDHRIIDGKEAVSFLVRLKECIENPERILLEV</sequence>
<dbReference type="FunFam" id="3.30.559.10:FF:000007">
    <property type="entry name" value="Dihydrolipoamide acetyltransferase component of pyruvate dehydrogenase complex"/>
    <property type="match status" value="1"/>
</dbReference>
<organism evidence="15 16">
    <name type="scientific">Microvenator marinus</name>
    <dbReference type="NCBI Taxonomy" id="2600177"/>
    <lineage>
        <taxon>Bacteria</taxon>
        <taxon>Deltaproteobacteria</taxon>
        <taxon>Bradymonadales</taxon>
        <taxon>Microvenatoraceae</taxon>
        <taxon>Microvenator</taxon>
    </lineage>
</organism>
<dbReference type="InterPro" id="IPR003016">
    <property type="entry name" value="2-oxoA_DH_lipoyl-BS"/>
</dbReference>
<evidence type="ECO:0000256" key="5">
    <source>
        <dbReference type="ARBA" id="ARBA00019511"/>
    </source>
</evidence>
<dbReference type="Pfam" id="PF00198">
    <property type="entry name" value="2-oxoacid_dh"/>
    <property type="match status" value="1"/>
</dbReference>
<feature type="compositionally biased region" description="Basic and acidic residues" evidence="12">
    <location>
        <begin position="87"/>
        <end position="106"/>
    </location>
</feature>
<dbReference type="PROSITE" id="PS00189">
    <property type="entry name" value="LIPOYL"/>
    <property type="match status" value="1"/>
</dbReference>
<dbReference type="GO" id="GO:0004149">
    <property type="term" value="F:dihydrolipoyllysine-residue succinyltransferase activity"/>
    <property type="evidence" value="ECO:0007669"/>
    <property type="project" value="UniProtKB-UniRule"/>
</dbReference>
<dbReference type="Proteomes" id="UP000321595">
    <property type="component" value="Chromosome"/>
</dbReference>
<evidence type="ECO:0000313" key="16">
    <source>
        <dbReference type="Proteomes" id="UP000321595"/>
    </source>
</evidence>
<feature type="compositionally biased region" description="Low complexity" evidence="12">
    <location>
        <begin position="155"/>
        <end position="164"/>
    </location>
</feature>
<dbReference type="PROSITE" id="PS50968">
    <property type="entry name" value="BIOTINYL_LIPOYL"/>
    <property type="match status" value="1"/>
</dbReference>
<dbReference type="CDD" id="cd06849">
    <property type="entry name" value="lipoyl_domain"/>
    <property type="match status" value="1"/>
</dbReference>
<dbReference type="InterPro" id="IPR001078">
    <property type="entry name" value="2-oxoacid_DH_actylTfrase"/>
</dbReference>
<evidence type="ECO:0000256" key="2">
    <source>
        <dbReference type="ARBA" id="ARBA00005145"/>
    </source>
</evidence>
<dbReference type="GO" id="GO:0033512">
    <property type="term" value="P:L-lysine catabolic process to acetyl-CoA via saccharopine"/>
    <property type="evidence" value="ECO:0007669"/>
    <property type="project" value="UniProtKB-UniRule"/>
</dbReference>
<dbReference type="NCBIfam" id="TIGR01347">
    <property type="entry name" value="sucB"/>
    <property type="match status" value="1"/>
</dbReference>
<evidence type="ECO:0000256" key="4">
    <source>
        <dbReference type="ARBA" id="ARBA00012945"/>
    </source>
</evidence>
<protein>
    <recommendedName>
        <fullName evidence="5 11">Dihydrolipoyllysine-residue succinyltransferase component of 2-oxoglutarate dehydrogenase complex</fullName>
        <ecNumber evidence="4 11">2.3.1.61</ecNumber>
    </recommendedName>
    <alternativeName>
        <fullName evidence="11">2-oxoglutarate dehydrogenase complex component E2</fullName>
    </alternativeName>
</protein>
<dbReference type="InterPro" id="IPR011053">
    <property type="entry name" value="Single_hybrid_motif"/>
</dbReference>
<evidence type="ECO:0000259" key="14">
    <source>
        <dbReference type="PROSITE" id="PS51826"/>
    </source>
</evidence>
<dbReference type="InterPro" id="IPR006255">
    <property type="entry name" value="SucB"/>
</dbReference>
<dbReference type="GO" id="GO:0045252">
    <property type="term" value="C:oxoglutarate dehydrogenase complex"/>
    <property type="evidence" value="ECO:0007669"/>
    <property type="project" value="UniProtKB-UniRule"/>
</dbReference>
<evidence type="ECO:0000256" key="12">
    <source>
        <dbReference type="SAM" id="MobiDB-lite"/>
    </source>
</evidence>
<feature type="region of interest" description="Disordered" evidence="12">
    <location>
        <begin position="153"/>
        <end position="173"/>
    </location>
</feature>
<comment type="pathway">
    <text evidence="2 11">Amino-acid degradation; L-lysine degradation via saccharopine pathway; glutaryl-CoA from L-lysine: step 6/6.</text>
</comment>
<dbReference type="SUPFAM" id="SSF51230">
    <property type="entry name" value="Single hybrid motif"/>
    <property type="match status" value="1"/>
</dbReference>
<keyword evidence="8 11" id="KW-0450">Lipoyl</keyword>
<dbReference type="AlphaFoldDB" id="A0A5B8XQY9"/>
<name>A0A5B8XQY9_9DELT</name>
<dbReference type="InterPro" id="IPR036625">
    <property type="entry name" value="E3-bd_dom_sf"/>
</dbReference>
<dbReference type="KEGG" id="bbae:FRD01_11940"/>
<feature type="domain" description="Peripheral subunit-binding (PSBD)" evidence="14">
    <location>
        <begin position="115"/>
        <end position="152"/>
    </location>
</feature>
<dbReference type="Gene3D" id="4.10.320.10">
    <property type="entry name" value="E3-binding domain"/>
    <property type="match status" value="1"/>
</dbReference>
<accession>A0A5B8XQY9</accession>
<evidence type="ECO:0000259" key="13">
    <source>
        <dbReference type="PROSITE" id="PS50968"/>
    </source>
</evidence>
<evidence type="ECO:0000313" key="15">
    <source>
        <dbReference type="EMBL" id="QED27934.1"/>
    </source>
</evidence>
<dbReference type="Pfam" id="PF02817">
    <property type="entry name" value="E3_binding"/>
    <property type="match status" value="1"/>
</dbReference>
<dbReference type="SUPFAM" id="SSF52777">
    <property type="entry name" value="CoA-dependent acyltransferases"/>
    <property type="match status" value="1"/>
</dbReference>
<dbReference type="InterPro" id="IPR004167">
    <property type="entry name" value="PSBD"/>
</dbReference>
<dbReference type="InterPro" id="IPR050537">
    <property type="entry name" value="2-oxoacid_dehydrogenase"/>
</dbReference>
<dbReference type="UniPathway" id="UPA00868">
    <property type="reaction ID" value="UER00840"/>
</dbReference>
<dbReference type="InterPro" id="IPR023213">
    <property type="entry name" value="CAT-like_dom_sf"/>
</dbReference>
<keyword evidence="16" id="KW-1185">Reference proteome</keyword>
<keyword evidence="9 11" id="KW-0012">Acyltransferase</keyword>
<comment type="similarity">
    <text evidence="3 11">Belongs to the 2-oxoacid dehydrogenase family.</text>
</comment>
<dbReference type="RefSeq" id="WP_146959917.1">
    <property type="nucleotide sequence ID" value="NZ_CP042467.1"/>
</dbReference>
<dbReference type="Gene3D" id="2.40.50.100">
    <property type="match status" value="1"/>
</dbReference>
<feature type="region of interest" description="Disordered" evidence="12">
    <location>
        <begin position="76"/>
        <end position="116"/>
    </location>
</feature>
<dbReference type="EMBL" id="CP042467">
    <property type="protein sequence ID" value="QED27934.1"/>
    <property type="molecule type" value="Genomic_DNA"/>
</dbReference>
<comment type="function">
    <text evidence="1 11">E2 component of the 2-oxoglutarate dehydrogenase (OGDH) complex which catalyzes the second step in the conversion of 2-oxoglutarate to succinyl-CoA and CO(2).</text>
</comment>
<dbReference type="PROSITE" id="PS51826">
    <property type="entry name" value="PSBD"/>
    <property type="match status" value="1"/>
</dbReference>
<gene>
    <name evidence="15" type="primary">odhB</name>
    <name evidence="15" type="ORF">FRD01_11940</name>
</gene>
<evidence type="ECO:0000256" key="8">
    <source>
        <dbReference type="ARBA" id="ARBA00022823"/>
    </source>
</evidence>
<evidence type="ECO:0000256" key="1">
    <source>
        <dbReference type="ARBA" id="ARBA00004052"/>
    </source>
</evidence>
<dbReference type="EC" id="2.3.1.61" evidence="4 11"/>
<keyword evidence="7 11" id="KW-0808">Transferase</keyword>
<dbReference type="OrthoDB" id="9805770at2"/>
<comment type="catalytic activity">
    <reaction evidence="10 11">
        <text>N(6)-[(R)-dihydrolipoyl]-L-lysyl-[protein] + succinyl-CoA = N(6)-[(R)-S(8)-succinyldihydrolipoyl]-L-lysyl-[protein] + CoA</text>
        <dbReference type="Rhea" id="RHEA:15213"/>
        <dbReference type="Rhea" id="RHEA-COMP:10475"/>
        <dbReference type="Rhea" id="RHEA-COMP:20092"/>
        <dbReference type="ChEBI" id="CHEBI:57287"/>
        <dbReference type="ChEBI" id="CHEBI:57292"/>
        <dbReference type="ChEBI" id="CHEBI:83100"/>
        <dbReference type="ChEBI" id="CHEBI:83120"/>
        <dbReference type="EC" id="2.3.1.61"/>
    </reaction>
</comment>
<dbReference type="GO" id="GO:0006099">
    <property type="term" value="P:tricarboxylic acid cycle"/>
    <property type="evidence" value="ECO:0007669"/>
    <property type="project" value="UniProtKB-UniRule"/>
</dbReference>
<evidence type="ECO:0000256" key="6">
    <source>
        <dbReference type="ARBA" id="ARBA00022532"/>
    </source>
</evidence>
<feature type="domain" description="Lipoyl-binding" evidence="13">
    <location>
        <begin position="2"/>
        <end position="77"/>
    </location>
</feature>
<proteinExistence type="inferred from homology"/>